<dbReference type="EMBL" id="BQXS01008792">
    <property type="protein sequence ID" value="GKT30435.1"/>
    <property type="molecule type" value="Genomic_DNA"/>
</dbReference>
<feature type="non-terminal residue" evidence="1">
    <location>
        <position position="93"/>
    </location>
</feature>
<proteinExistence type="predicted"/>
<evidence type="ECO:0000313" key="1">
    <source>
        <dbReference type="EMBL" id="GKT30435.1"/>
    </source>
</evidence>
<dbReference type="Pfam" id="PF19821">
    <property type="entry name" value="Phage_capsid_2"/>
    <property type="match status" value="1"/>
</dbReference>
<protein>
    <submittedName>
        <fullName evidence="1">Uncharacterized protein</fullName>
    </submittedName>
</protein>
<accession>A0ABQ5KD08</accession>
<evidence type="ECO:0000313" key="2">
    <source>
        <dbReference type="Proteomes" id="UP001057375"/>
    </source>
</evidence>
<reference evidence="1" key="1">
    <citation type="submission" date="2022-03" db="EMBL/GenBank/DDBJ databases">
        <title>Draft genome sequence of Aduncisulcus paluster, a free-living microaerophilic Fornicata.</title>
        <authorList>
            <person name="Yuyama I."/>
            <person name="Kume K."/>
            <person name="Tamura T."/>
            <person name="Inagaki Y."/>
            <person name="Hashimoto T."/>
        </authorList>
    </citation>
    <scope>NUCLEOTIDE SEQUENCE</scope>
    <source>
        <strain evidence="1">NY0171</strain>
    </source>
</reference>
<keyword evidence="2" id="KW-1185">Reference proteome</keyword>
<sequence length="93" mass="10596">MELKEFASAEYIGADGLPWKGGARYKTWNNVNWMQHSGTPLVGTTRKVYIWHKMSVGFAENIPNTCKISWENPKDAWFINNKMMAAGCLIDDI</sequence>
<dbReference type="InterPro" id="IPR045565">
    <property type="entry name" value="Phage_capsid_2"/>
</dbReference>
<name>A0ABQ5KD08_9EUKA</name>
<organism evidence="1 2">
    <name type="scientific">Aduncisulcus paluster</name>
    <dbReference type="NCBI Taxonomy" id="2918883"/>
    <lineage>
        <taxon>Eukaryota</taxon>
        <taxon>Metamonada</taxon>
        <taxon>Carpediemonas-like organisms</taxon>
        <taxon>Aduncisulcus</taxon>
    </lineage>
</organism>
<comment type="caution">
    <text evidence="1">The sequence shown here is derived from an EMBL/GenBank/DDBJ whole genome shotgun (WGS) entry which is preliminary data.</text>
</comment>
<dbReference type="Proteomes" id="UP001057375">
    <property type="component" value="Unassembled WGS sequence"/>
</dbReference>
<gene>
    <name evidence="1" type="ORF">ADUPG1_005499</name>
</gene>